<dbReference type="EMBL" id="MN740023">
    <property type="protein sequence ID" value="QHT84684.1"/>
    <property type="molecule type" value="Genomic_DNA"/>
</dbReference>
<dbReference type="AlphaFoldDB" id="A0A6C0HW17"/>
<evidence type="ECO:0000313" key="2">
    <source>
        <dbReference type="EMBL" id="QHT84684.1"/>
    </source>
</evidence>
<proteinExistence type="predicted"/>
<accession>A0A6C0HW17</accession>
<name>A0A6C0HW17_9ZZZZ</name>
<keyword evidence="1" id="KW-0175">Coiled coil</keyword>
<evidence type="ECO:0000256" key="1">
    <source>
        <dbReference type="SAM" id="Coils"/>
    </source>
</evidence>
<sequence>MNNPDIIGKYLKYRIKYLDLIINNQIGGARFISISNSGGIPGERMAQQCIWISIKDYLRYHRGIERSVRDLKQSVGLGQGTDYTEFDDFNTYMANALDTLCKQLNIRLNFIYTNPDGTIKPYCLNPDRSMHPFKIINSTAPNNVYIASFGRHFELIINGPFYELRRHDSILAIDNPHVYKPKVLLCKTYVEINEETKEETSITKHKIELVEILQNIEYFKKEVDDLNKLINEQTQTIKQLESSSDLDAFIKMHKYNIVTAKTQISELTRKLIELNNDFNLKQVIINSLESDVCSGTQLSPIHVDTINTPPDMNDLDPFKCEKTSGCVVSNKYYNIA</sequence>
<protein>
    <submittedName>
        <fullName evidence="2">Uncharacterized protein</fullName>
    </submittedName>
</protein>
<reference evidence="2" key="1">
    <citation type="journal article" date="2020" name="Nature">
        <title>Giant virus diversity and host interactions through global metagenomics.</title>
        <authorList>
            <person name="Schulz F."/>
            <person name="Roux S."/>
            <person name="Paez-Espino D."/>
            <person name="Jungbluth S."/>
            <person name="Walsh D.A."/>
            <person name="Denef V.J."/>
            <person name="McMahon K.D."/>
            <person name="Konstantinidis K.T."/>
            <person name="Eloe-Fadrosh E.A."/>
            <person name="Kyrpides N.C."/>
            <person name="Woyke T."/>
        </authorList>
    </citation>
    <scope>NUCLEOTIDE SEQUENCE</scope>
    <source>
        <strain evidence="2">GVMAG-M-3300023184-177</strain>
    </source>
</reference>
<organism evidence="2">
    <name type="scientific">viral metagenome</name>
    <dbReference type="NCBI Taxonomy" id="1070528"/>
    <lineage>
        <taxon>unclassified sequences</taxon>
        <taxon>metagenomes</taxon>
        <taxon>organismal metagenomes</taxon>
    </lineage>
</organism>
<feature type="coiled-coil region" evidence="1">
    <location>
        <begin position="216"/>
        <end position="277"/>
    </location>
</feature>